<dbReference type="PROSITE" id="PS00134">
    <property type="entry name" value="TRYPSIN_HIS"/>
    <property type="match status" value="1"/>
</dbReference>
<evidence type="ECO:0000256" key="4">
    <source>
        <dbReference type="SAM" id="SignalP"/>
    </source>
</evidence>
<dbReference type="InterPro" id="IPR009003">
    <property type="entry name" value="Peptidase_S1_PA"/>
</dbReference>
<dbReference type="PANTHER" id="PTHR15462">
    <property type="entry name" value="SERINE PROTEASE"/>
    <property type="match status" value="1"/>
</dbReference>
<dbReference type="AlphaFoldDB" id="A0A9N8DW25"/>
<dbReference type="OrthoDB" id="10037376at2759"/>
<keyword evidence="3" id="KW-0843">Virulence</keyword>
<reference evidence="5" key="1">
    <citation type="submission" date="2020-06" db="EMBL/GenBank/DDBJ databases">
        <authorList>
            <consortium name="Plant Systems Biology data submission"/>
        </authorList>
    </citation>
    <scope>NUCLEOTIDE SEQUENCE</scope>
    <source>
        <strain evidence="5">D6</strain>
    </source>
</reference>
<evidence type="ECO:0000256" key="3">
    <source>
        <dbReference type="ARBA" id="ARBA00023026"/>
    </source>
</evidence>
<dbReference type="EMBL" id="CAICTM010000393">
    <property type="protein sequence ID" value="CAB9509544.1"/>
    <property type="molecule type" value="Genomic_DNA"/>
</dbReference>
<evidence type="ECO:0000313" key="5">
    <source>
        <dbReference type="EMBL" id="CAB9509544.1"/>
    </source>
</evidence>
<sequence>MQYLSLLVAASAIYTACADGTAYVGNQRKVVDGGASCLISEPLGEGQAYYWNATTECYYLAGGEKPCDSPPCQRRLRFHSRRALHERRAAEAEFIPEDDTALFQGTDNFFNVSTADDVDCFLFDHIEGADGDLAICGTGVMIDESYDPPVQFVRNGFLDVGSWTWQVNYTDGSLSDKFAFTMGLAESDPEYVPVVADVESEMSDEPQAISDQEWPYEGQIQYASGRIYYQVGGGERNLACSGTVIRDNKSGRSLILTAAHCVYDDIYGQFGENVIFIPNRHNNLGSNLTDEERADIHRSCEEDPCGCWSLSAGFVLQEWKSNLWPENLPYDWGVWVVDDVGQHEGGSMTNGNCGSDALDQAVPEMEFDLGIDLESFKTYGMGYSLEHNPDFHYCEDAGSMETLSNYPDVTTWWIPACQLNPGSSGGPWVVNMDVTTGKGSLVTVNSWSYADRDGNGGPIIDASTARCLINAARDADFEAIFAEEAGFQGIFVECFDRPCVVPSDVGGDEETSTRKLGVSRNARGDIVHSHPEGRVLCETHE</sequence>
<evidence type="ECO:0000256" key="2">
    <source>
        <dbReference type="ARBA" id="ARBA00022729"/>
    </source>
</evidence>
<keyword evidence="6" id="KW-1185">Reference proteome</keyword>
<dbReference type="InterPro" id="IPR050966">
    <property type="entry name" value="Glutamyl_endopeptidase"/>
</dbReference>
<accession>A0A9N8DW25</accession>
<gene>
    <name evidence="5" type="ORF">SEMRO_394_G133780.1</name>
</gene>
<name>A0A9N8DW25_9STRA</name>
<dbReference type="InterPro" id="IPR043504">
    <property type="entry name" value="Peptidase_S1_PA_chymotrypsin"/>
</dbReference>
<protein>
    <submittedName>
        <fullName evidence="5">Uncharacterized protein</fullName>
    </submittedName>
</protein>
<organism evidence="5 6">
    <name type="scientific">Seminavis robusta</name>
    <dbReference type="NCBI Taxonomy" id="568900"/>
    <lineage>
        <taxon>Eukaryota</taxon>
        <taxon>Sar</taxon>
        <taxon>Stramenopiles</taxon>
        <taxon>Ochrophyta</taxon>
        <taxon>Bacillariophyta</taxon>
        <taxon>Bacillariophyceae</taxon>
        <taxon>Bacillariophycidae</taxon>
        <taxon>Naviculales</taxon>
        <taxon>Naviculaceae</taxon>
        <taxon>Seminavis</taxon>
    </lineage>
</organism>
<feature type="signal peptide" evidence="4">
    <location>
        <begin position="1"/>
        <end position="18"/>
    </location>
</feature>
<dbReference type="Gene3D" id="2.40.10.10">
    <property type="entry name" value="Trypsin-like serine proteases"/>
    <property type="match status" value="2"/>
</dbReference>
<comment type="similarity">
    <text evidence="1">Belongs to the peptidase S1 family.</text>
</comment>
<dbReference type="PANTHER" id="PTHR15462:SF19">
    <property type="entry name" value="PEPTIDASE S1 DOMAIN-CONTAINING PROTEIN"/>
    <property type="match status" value="1"/>
</dbReference>
<feature type="chain" id="PRO_5040123297" evidence="4">
    <location>
        <begin position="19"/>
        <end position="541"/>
    </location>
</feature>
<evidence type="ECO:0000313" key="6">
    <source>
        <dbReference type="Proteomes" id="UP001153069"/>
    </source>
</evidence>
<dbReference type="GO" id="GO:0006508">
    <property type="term" value="P:proteolysis"/>
    <property type="evidence" value="ECO:0007669"/>
    <property type="project" value="InterPro"/>
</dbReference>
<keyword evidence="2 4" id="KW-0732">Signal</keyword>
<dbReference type="GO" id="GO:0004252">
    <property type="term" value="F:serine-type endopeptidase activity"/>
    <property type="evidence" value="ECO:0007669"/>
    <property type="project" value="InterPro"/>
</dbReference>
<evidence type="ECO:0000256" key="1">
    <source>
        <dbReference type="ARBA" id="ARBA00007664"/>
    </source>
</evidence>
<proteinExistence type="inferred from homology"/>
<dbReference type="Proteomes" id="UP001153069">
    <property type="component" value="Unassembled WGS sequence"/>
</dbReference>
<dbReference type="SUPFAM" id="SSF50494">
    <property type="entry name" value="Trypsin-like serine proteases"/>
    <property type="match status" value="1"/>
</dbReference>
<dbReference type="InterPro" id="IPR018114">
    <property type="entry name" value="TRYPSIN_HIS"/>
</dbReference>
<comment type="caution">
    <text evidence="5">The sequence shown here is derived from an EMBL/GenBank/DDBJ whole genome shotgun (WGS) entry which is preliminary data.</text>
</comment>